<dbReference type="AlphaFoldDB" id="A0A087QWH6"/>
<organism evidence="8 9">
    <name type="scientific">Aptenodytes forsteri</name>
    <name type="common">Emperor penguin</name>
    <dbReference type="NCBI Taxonomy" id="9233"/>
    <lineage>
        <taxon>Eukaryota</taxon>
        <taxon>Metazoa</taxon>
        <taxon>Chordata</taxon>
        <taxon>Craniata</taxon>
        <taxon>Vertebrata</taxon>
        <taxon>Euteleostomi</taxon>
        <taxon>Archelosauria</taxon>
        <taxon>Archosauria</taxon>
        <taxon>Dinosauria</taxon>
        <taxon>Saurischia</taxon>
        <taxon>Theropoda</taxon>
        <taxon>Coelurosauria</taxon>
        <taxon>Aves</taxon>
        <taxon>Neognathae</taxon>
        <taxon>Neoaves</taxon>
        <taxon>Aequornithes</taxon>
        <taxon>Sphenisciformes</taxon>
        <taxon>Spheniscidae</taxon>
        <taxon>Aptenodytes</taxon>
    </lineage>
</organism>
<dbReference type="STRING" id="9233.A0A087QWH6"/>
<dbReference type="InterPro" id="IPR001678">
    <property type="entry name" value="MeTrfase_RsmB-F_NOP2_dom"/>
</dbReference>
<feature type="domain" description="SAM-dependent MTase RsmB/NOP-type" evidence="7">
    <location>
        <begin position="32"/>
        <end position="328"/>
    </location>
</feature>
<evidence type="ECO:0000256" key="6">
    <source>
        <dbReference type="SAM" id="MobiDB-lite"/>
    </source>
</evidence>
<feature type="active site" description="Nucleophile" evidence="5">
    <location>
        <position position="270"/>
    </location>
</feature>
<evidence type="ECO:0000256" key="2">
    <source>
        <dbReference type="ARBA" id="ARBA00022679"/>
    </source>
</evidence>
<name>A0A087QWH6_APTFO</name>
<dbReference type="SUPFAM" id="SSF53335">
    <property type="entry name" value="S-adenosyl-L-methionine-dependent methyltransferases"/>
    <property type="match status" value="1"/>
</dbReference>
<keyword evidence="3 5" id="KW-0949">S-adenosyl-L-methionine</keyword>
<dbReference type="PRINTS" id="PR02008">
    <property type="entry name" value="RCMTFAMILY"/>
</dbReference>
<dbReference type="Pfam" id="PF21148">
    <property type="entry name" value="NSUN5_fdxn-like"/>
    <property type="match status" value="1"/>
</dbReference>
<keyword evidence="2 5" id="KW-0808">Transferase</keyword>
<evidence type="ECO:0000256" key="4">
    <source>
        <dbReference type="ARBA" id="ARBA00022884"/>
    </source>
</evidence>
<dbReference type="EMBL" id="KL225959">
    <property type="protein sequence ID" value="KFM05580.1"/>
    <property type="molecule type" value="Genomic_DNA"/>
</dbReference>
<accession>A0A087QWH6</accession>
<dbReference type="PROSITE" id="PS51686">
    <property type="entry name" value="SAM_MT_RSMB_NOP"/>
    <property type="match status" value="1"/>
</dbReference>
<sequence>RRHRARLEAELARLKVQQKVSRNEELLAPAQAASPGASQVPRYVRVNTLKTCVDDVIDFFKRQGYSYLGKAASVEELRALSGKKFLLDLHLPELLVFPPQTDFHDNLLYTSGHVILQDKASCLPAFLLGPAAGSHVIDACAAPGNKTSHLAAILKNKGQIFAFDVDTKRLATMNTMLTRAGVTGFQLAQQDFLTVDPGDPKYSKVTHILLDPSCSGSEKVVYRLGMVNRVPREEAAPSAARLQALAGFQRKVLSHALSFPALRRLVYSTCSLHREENEDVVRAVLQERGSAFRTPRLGSGLPGHPGGGCCLPGVRKREDRGVAGAGGVAGSRGTSGAWLRLFALVRSSLPAAAEENPQHGEGTKAGAAPKKKRRRKKQRVK</sequence>
<dbReference type="InterPro" id="IPR049560">
    <property type="entry name" value="MeTrfase_RsmB-F_NOP2_cat"/>
</dbReference>
<comment type="similarity">
    <text evidence="5">Belongs to the class I-like SAM-binding methyltransferase superfamily. RsmB/NOP family.</text>
</comment>
<feature type="binding site" evidence="5">
    <location>
        <position position="164"/>
    </location>
    <ligand>
        <name>S-adenosyl-L-methionine</name>
        <dbReference type="ChEBI" id="CHEBI:59789"/>
    </ligand>
</feature>
<proteinExistence type="inferred from homology"/>
<feature type="binding site" evidence="5">
    <location>
        <position position="191"/>
    </location>
    <ligand>
        <name>S-adenosyl-L-methionine</name>
        <dbReference type="ChEBI" id="CHEBI:59789"/>
    </ligand>
</feature>
<evidence type="ECO:0000256" key="1">
    <source>
        <dbReference type="ARBA" id="ARBA00022603"/>
    </source>
</evidence>
<dbReference type="Gene3D" id="3.30.70.1170">
    <property type="entry name" value="Sun protein, domain 3"/>
    <property type="match status" value="1"/>
</dbReference>
<dbReference type="GO" id="GO:0008173">
    <property type="term" value="F:RNA methyltransferase activity"/>
    <property type="evidence" value="ECO:0007669"/>
    <property type="project" value="InterPro"/>
</dbReference>
<dbReference type="GO" id="GO:0070475">
    <property type="term" value="P:rRNA base methylation"/>
    <property type="evidence" value="ECO:0007669"/>
    <property type="project" value="TreeGrafter"/>
</dbReference>
<evidence type="ECO:0000256" key="5">
    <source>
        <dbReference type="PROSITE-ProRule" id="PRU01023"/>
    </source>
</evidence>
<dbReference type="Proteomes" id="UP000053286">
    <property type="component" value="Unassembled WGS sequence"/>
</dbReference>
<keyword evidence="9" id="KW-1185">Reference proteome</keyword>
<feature type="binding site" evidence="5">
    <location>
        <begin position="140"/>
        <end position="146"/>
    </location>
    <ligand>
        <name>S-adenosyl-L-methionine</name>
        <dbReference type="ChEBI" id="CHEBI:59789"/>
    </ligand>
</feature>
<evidence type="ECO:0000256" key="3">
    <source>
        <dbReference type="ARBA" id="ARBA00022691"/>
    </source>
</evidence>
<evidence type="ECO:0000259" key="7">
    <source>
        <dbReference type="PROSITE" id="PS51686"/>
    </source>
</evidence>
<keyword evidence="4 5" id="KW-0694">RNA-binding</keyword>
<dbReference type="PANTHER" id="PTHR22807">
    <property type="entry name" value="NOP2 YEAST -RELATED NOL1/NOP2/FMU SUN DOMAIN-CONTAINING"/>
    <property type="match status" value="1"/>
</dbReference>
<dbReference type="InterPro" id="IPR049561">
    <property type="entry name" value="NSUN5_7_fdxn-like"/>
</dbReference>
<dbReference type="PANTHER" id="PTHR22807:SF4">
    <property type="entry name" value="28S RRNA (CYTOSINE-C(5))-METHYLTRANSFERASE"/>
    <property type="match status" value="1"/>
</dbReference>
<feature type="non-terminal residue" evidence="8">
    <location>
        <position position="381"/>
    </location>
</feature>
<dbReference type="Pfam" id="PF01189">
    <property type="entry name" value="Methyltr_RsmB-F"/>
    <property type="match status" value="1"/>
</dbReference>
<reference evidence="8 9" key="1">
    <citation type="submission" date="2014-04" db="EMBL/GenBank/DDBJ databases">
        <title>Genome evolution of avian class.</title>
        <authorList>
            <person name="Zhang G."/>
            <person name="Li C."/>
        </authorList>
    </citation>
    <scope>NUCLEOTIDE SEQUENCE [LARGE SCALE GENOMIC DNA]</scope>
    <source>
        <strain evidence="8">BGI_AS27</strain>
    </source>
</reference>
<dbReference type="InterPro" id="IPR029063">
    <property type="entry name" value="SAM-dependent_MTases_sf"/>
</dbReference>
<protein>
    <submittedName>
        <fullName evidence="8">Putative methyltransferase NSUN5</fullName>
    </submittedName>
</protein>
<keyword evidence="1 5" id="KW-0489">Methyltransferase</keyword>
<evidence type="ECO:0000313" key="8">
    <source>
        <dbReference type="EMBL" id="KFM05580.1"/>
    </source>
</evidence>
<feature type="region of interest" description="Disordered" evidence="6">
    <location>
        <begin position="352"/>
        <end position="381"/>
    </location>
</feature>
<evidence type="ECO:0000313" key="9">
    <source>
        <dbReference type="Proteomes" id="UP000053286"/>
    </source>
</evidence>
<dbReference type="Gene3D" id="3.40.50.150">
    <property type="entry name" value="Vaccinia Virus protein VP39"/>
    <property type="match status" value="1"/>
</dbReference>
<dbReference type="InterPro" id="IPR023267">
    <property type="entry name" value="RCMT"/>
</dbReference>
<dbReference type="GO" id="GO:0005730">
    <property type="term" value="C:nucleolus"/>
    <property type="evidence" value="ECO:0007669"/>
    <property type="project" value="TreeGrafter"/>
</dbReference>
<gene>
    <name evidence="8" type="ORF">AS27_05250</name>
</gene>
<dbReference type="GO" id="GO:0003723">
    <property type="term" value="F:RNA binding"/>
    <property type="evidence" value="ECO:0007669"/>
    <property type="project" value="UniProtKB-UniRule"/>
</dbReference>
<feature type="binding site" evidence="5">
    <location>
        <position position="211"/>
    </location>
    <ligand>
        <name>S-adenosyl-L-methionine</name>
        <dbReference type="ChEBI" id="CHEBI:59789"/>
    </ligand>
</feature>
<dbReference type="FunFam" id="3.30.70.1170:FF:000004">
    <property type="entry name" value="probable 28S rRNA (Cytosine-C(5))-methyltransferase isoform X2"/>
    <property type="match status" value="1"/>
</dbReference>
<feature type="compositionally biased region" description="Basic residues" evidence="6">
    <location>
        <begin position="369"/>
        <end position="381"/>
    </location>
</feature>
<feature type="non-terminal residue" evidence="8">
    <location>
        <position position="1"/>
    </location>
</feature>